<keyword evidence="3" id="KW-1185">Reference proteome</keyword>
<organism evidence="2 3">
    <name type="scientific">Funneliformis geosporum</name>
    <dbReference type="NCBI Taxonomy" id="1117311"/>
    <lineage>
        <taxon>Eukaryota</taxon>
        <taxon>Fungi</taxon>
        <taxon>Fungi incertae sedis</taxon>
        <taxon>Mucoromycota</taxon>
        <taxon>Glomeromycotina</taxon>
        <taxon>Glomeromycetes</taxon>
        <taxon>Glomerales</taxon>
        <taxon>Glomeraceae</taxon>
        <taxon>Funneliformis</taxon>
    </lineage>
</organism>
<reference evidence="2" key="1">
    <citation type="submission" date="2022-08" db="EMBL/GenBank/DDBJ databases">
        <authorList>
            <person name="Kallberg Y."/>
            <person name="Tangrot J."/>
            <person name="Rosling A."/>
        </authorList>
    </citation>
    <scope>NUCLEOTIDE SEQUENCE</scope>
    <source>
        <strain evidence="2">Wild A</strain>
    </source>
</reference>
<gene>
    <name evidence="2" type="ORF">FWILDA_LOCUS2423</name>
</gene>
<name>A0A9W4SDZ3_9GLOM</name>
<evidence type="ECO:0000313" key="3">
    <source>
        <dbReference type="Proteomes" id="UP001153678"/>
    </source>
</evidence>
<protein>
    <submittedName>
        <fullName evidence="2">17433_t:CDS:1</fullName>
    </submittedName>
</protein>
<accession>A0A9W4SDZ3</accession>
<sequence length="164" mass="18107">MLYQRDRASNSLVASPSTITGKTISSSHPPNNDNARSKSLNKELMLESIINFVGIINSGDSYPNQDLRQVQTTSPRINSLNPEEARPQYPNVTILQMPPEKKHMERIGESGNITTDEINAKSTETAHHPVQLQPLNQSSISLNDNANTNQAPLLLPQTSPREVL</sequence>
<feature type="region of interest" description="Disordered" evidence="1">
    <location>
        <begin position="1"/>
        <end position="37"/>
    </location>
</feature>
<evidence type="ECO:0000256" key="1">
    <source>
        <dbReference type="SAM" id="MobiDB-lite"/>
    </source>
</evidence>
<proteinExistence type="predicted"/>
<feature type="region of interest" description="Disordered" evidence="1">
    <location>
        <begin position="140"/>
        <end position="164"/>
    </location>
</feature>
<comment type="caution">
    <text evidence="2">The sequence shown here is derived from an EMBL/GenBank/DDBJ whole genome shotgun (WGS) entry which is preliminary data.</text>
</comment>
<dbReference type="Proteomes" id="UP001153678">
    <property type="component" value="Unassembled WGS sequence"/>
</dbReference>
<dbReference type="EMBL" id="CAMKVN010000279">
    <property type="protein sequence ID" value="CAI2166139.1"/>
    <property type="molecule type" value="Genomic_DNA"/>
</dbReference>
<evidence type="ECO:0000313" key="2">
    <source>
        <dbReference type="EMBL" id="CAI2166139.1"/>
    </source>
</evidence>
<dbReference type="AlphaFoldDB" id="A0A9W4SDZ3"/>
<feature type="compositionally biased region" description="Polar residues" evidence="1">
    <location>
        <begin position="9"/>
        <end position="37"/>
    </location>
</feature>